<dbReference type="GO" id="GO:0043565">
    <property type="term" value="F:sequence-specific DNA binding"/>
    <property type="evidence" value="ECO:0007669"/>
    <property type="project" value="InterPro"/>
</dbReference>
<name>A0A178IMP5_9BACT</name>
<dbReference type="GO" id="GO:0003700">
    <property type="term" value="F:DNA-binding transcription factor activity"/>
    <property type="evidence" value="ECO:0007669"/>
    <property type="project" value="InterPro"/>
</dbReference>
<organism evidence="6 7">
    <name type="scientific">Termitidicoccus mucosus</name>
    <dbReference type="NCBI Taxonomy" id="1184151"/>
    <lineage>
        <taxon>Bacteria</taxon>
        <taxon>Pseudomonadati</taxon>
        <taxon>Verrucomicrobiota</taxon>
        <taxon>Opitutia</taxon>
        <taxon>Opitutales</taxon>
        <taxon>Opitutaceae</taxon>
        <taxon>Termitidicoccus</taxon>
    </lineage>
</organism>
<evidence type="ECO:0000313" key="7">
    <source>
        <dbReference type="Proteomes" id="UP000078486"/>
    </source>
</evidence>
<evidence type="ECO:0000256" key="1">
    <source>
        <dbReference type="ARBA" id="ARBA00023015"/>
    </source>
</evidence>
<dbReference type="InterPro" id="IPR050204">
    <property type="entry name" value="AraC_XylS_family_regulators"/>
</dbReference>
<dbReference type="AlphaFoldDB" id="A0A178IMP5"/>
<dbReference type="Pfam" id="PF12833">
    <property type="entry name" value="HTH_18"/>
    <property type="match status" value="1"/>
</dbReference>
<evidence type="ECO:0000259" key="5">
    <source>
        <dbReference type="PROSITE" id="PS01124"/>
    </source>
</evidence>
<dbReference type="PANTHER" id="PTHR46796">
    <property type="entry name" value="HTH-TYPE TRANSCRIPTIONAL ACTIVATOR RHAS-RELATED"/>
    <property type="match status" value="1"/>
</dbReference>
<sequence length="287" mass="32381">MSVYCDRSGPHAWSAHVHVQDQLFCLLDPVECLIRLQSLKHGWQEFMVQGPAVWVIPGQTRHSGICGEHSDRVMLYCEPAFVLDTLGPDKAGFTILSLSRLVGRDSLVGPLVKAFRPLCRGEDAAHGLYIESMGTTLATHLLRALFKADPRPLQRGRFSEKTAASLTRYIDEHLADELSLATLAQVCNVSPGYFSRLFKQTFGVSPHHYVMRRRVEKAEALLRISDEKEIDIALQCGFSDDTLMARWFRRVLGCLPREIRARHEQNIESRKTDDPTGHARFSLARDA</sequence>
<comment type="caution">
    <text evidence="6">The sequence shown here is derived from an EMBL/GenBank/DDBJ whole genome shotgun (WGS) entry which is preliminary data.</text>
</comment>
<evidence type="ECO:0000256" key="4">
    <source>
        <dbReference type="SAM" id="MobiDB-lite"/>
    </source>
</evidence>
<keyword evidence="1" id="KW-0805">Transcription regulation</keyword>
<dbReference type="PROSITE" id="PS01124">
    <property type="entry name" value="HTH_ARAC_FAMILY_2"/>
    <property type="match status" value="1"/>
</dbReference>
<feature type="domain" description="HTH araC/xylS-type" evidence="5">
    <location>
        <begin position="164"/>
        <end position="262"/>
    </location>
</feature>
<dbReference type="PANTHER" id="PTHR46796:SF6">
    <property type="entry name" value="ARAC SUBFAMILY"/>
    <property type="match status" value="1"/>
</dbReference>
<keyword evidence="2" id="KW-0238">DNA-binding</keyword>
<reference evidence="6 7" key="1">
    <citation type="submission" date="2016-01" db="EMBL/GenBank/DDBJ databases">
        <title>High potential of lignocellulose degradation of a new Verrucomicrobia species.</title>
        <authorList>
            <person name="Wang Y."/>
            <person name="Shi Y."/>
            <person name="Qiu Z."/>
            <person name="Liu S."/>
            <person name="Yang H."/>
        </authorList>
    </citation>
    <scope>NUCLEOTIDE SEQUENCE [LARGE SCALE GENOMIC DNA]</scope>
    <source>
        <strain evidence="6 7">TSB47</strain>
    </source>
</reference>
<keyword evidence="3" id="KW-0804">Transcription</keyword>
<accession>A0A178IMP5</accession>
<gene>
    <name evidence="6" type="ORF">AW736_05310</name>
</gene>
<feature type="region of interest" description="Disordered" evidence="4">
    <location>
        <begin position="266"/>
        <end position="287"/>
    </location>
</feature>
<protein>
    <recommendedName>
        <fullName evidence="5">HTH araC/xylS-type domain-containing protein</fullName>
    </recommendedName>
</protein>
<dbReference type="EMBL" id="LRRQ01000042">
    <property type="protein sequence ID" value="OAM91048.1"/>
    <property type="molecule type" value="Genomic_DNA"/>
</dbReference>
<dbReference type="InterPro" id="IPR018060">
    <property type="entry name" value="HTH_AraC"/>
</dbReference>
<dbReference type="Gene3D" id="1.10.10.60">
    <property type="entry name" value="Homeodomain-like"/>
    <property type="match status" value="2"/>
</dbReference>
<dbReference type="InterPro" id="IPR009057">
    <property type="entry name" value="Homeodomain-like_sf"/>
</dbReference>
<keyword evidence="7" id="KW-1185">Reference proteome</keyword>
<dbReference type="SUPFAM" id="SSF46689">
    <property type="entry name" value="Homeodomain-like"/>
    <property type="match status" value="2"/>
</dbReference>
<dbReference type="SMART" id="SM00342">
    <property type="entry name" value="HTH_ARAC"/>
    <property type="match status" value="1"/>
</dbReference>
<evidence type="ECO:0000256" key="3">
    <source>
        <dbReference type="ARBA" id="ARBA00023163"/>
    </source>
</evidence>
<dbReference type="STRING" id="1184151.AW736_05310"/>
<evidence type="ECO:0000256" key="2">
    <source>
        <dbReference type="ARBA" id="ARBA00023125"/>
    </source>
</evidence>
<evidence type="ECO:0000313" key="6">
    <source>
        <dbReference type="EMBL" id="OAM91048.1"/>
    </source>
</evidence>
<proteinExistence type="predicted"/>
<dbReference type="Proteomes" id="UP000078486">
    <property type="component" value="Unassembled WGS sequence"/>
</dbReference>